<evidence type="ECO:0000313" key="2">
    <source>
        <dbReference type="Proteomes" id="UP001519296"/>
    </source>
</evidence>
<evidence type="ECO:0008006" key="3">
    <source>
        <dbReference type="Google" id="ProtNLM"/>
    </source>
</evidence>
<reference evidence="1 2" key="1">
    <citation type="submission" date="2018-02" db="EMBL/GenBank/DDBJ databases">
        <title>Draft genome sequence of Streptococcus oricebi CCUG 70868T type strain.</title>
        <authorList>
            <person name="Mendez V."/>
            <person name="Salva-Serra F."/>
            <person name="Jaen-Luchoro D."/>
            <person name="Gonzales-Siles L."/>
            <person name="Karlsson R."/>
            <person name="Engstrom-Jakobsson H."/>
            <person name="Busquets A."/>
            <person name="Gomila M."/>
            <person name="Pineiro-Iglesias B."/>
            <person name="Bennasar-Figueras A."/>
            <person name="Seeger M."/>
            <person name="Moore E."/>
        </authorList>
    </citation>
    <scope>NUCLEOTIDE SEQUENCE [LARGE SCALE GENOMIC DNA]</scope>
    <source>
        <strain evidence="1 2">CCUG 70868</strain>
    </source>
</reference>
<organism evidence="1 2">
    <name type="scientific">Streptococcus oricebi</name>
    <dbReference type="NCBI Taxonomy" id="1547447"/>
    <lineage>
        <taxon>Bacteria</taxon>
        <taxon>Bacillati</taxon>
        <taxon>Bacillota</taxon>
        <taxon>Bacilli</taxon>
        <taxon>Lactobacillales</taxon>
        <taxon>Streptococcaceae</taxon>
        <taxon>Streptococcus</taxon>
    </lineage>
</organism>
<dbReference type="RefSeq" id="WP_209627708.1">
    <property type="nucleotide sequence ID" value="NZ_PRDG01000002.1"/>
</dbReference>
<gene>
    <name evidence="1" type="ORF">C4K46_04665</name>
</gene>
<keyword evidence="2" id="KW-1185">Reference proteome</keyword>
<comment type="caution">
    <text evidence="1">The sequence shown here is derived from an EMBL/GenBank/DDBJ whole genome shotgun (WGS) entry which is preliminary data.</text>
</comment>
<name>A0ABS5B314_9STRE</name>
<evidence type="ECO:0000313" key="1">
    <source>
        <dbReference type="EMBL" id="MBP2623228.1"/>
    </source>
</evidence>
<dbReference type="EMBL" id="PRDG01000002">
    <property type="protein sequence ID" value="MBP2623228.1"/>
    <property type="molecule type" value="Genomic_DNA"/>
</dbReference>
<protein>
    <recommendedName>
        <fullName evidence="3">DUF1934 domain-containing protein</fullName>
    </recommendedName>
</protein>
<dbReference type="Proteomes" id="UP001519296">
    <property type="component" value="Unassembled WGS sequence"/>
</dbReference>
<proteinExistence type="predicted"/>
<accession>A0ABS5B314</accession>
<sequence length="122" mass="13785">MIKINNIEWIDVDTKEAELVLSDGENKLLVFSDGYSEFDCQVGVEFKEELYAMVSSDVIQVMNKPESVLPLGGFRQVITGTLIDKQNSLLKIGEYVLHFESDIPNDVKEGELLEFEVGRIDI</sequence>